<organism evidence="7 8">
    <name type="scientific">Lacipirellula parvula</name>
    <dbReference type="NCBI Taxonomy" id="2650471"/>
    <lineage>
        <taxon>Bacteria</taxon>
        <taxon>Pseudomonadati</taxon>
        <taxon>Planctomycetota</taxon>
        <taxon>Planctomycetia</taxon>
        <taxon>Pirellulales</taxon>
        <taxon>Lacipirellulaceae</taxon>
        <taxon>Lacipirellula</taxon>
    </lineage>
</organism>
<accession>A0A5K7X665</accession>
<keyword evidence="7" id="KW-0723">Serine/threonine-protein kinase</keyword>
<dbReference type="InterPro" id="IPR011006">
    <property type="entry name" value="CheY-like_superfamily"/>
</dbReference>
<feature type="domain" description="Response regulatory" evidence="6">
    <location>
        <begin position="364"/>
        <end position="482"/>
    </location>
</feature>
<evidence type="ECO:0000259" key="6">
    <source>
        <dbReference type="PROSITE" id="PS50110"/>
    </source>
</evidence>
<dbReference type="PROSITE" id="PS00107">
    <property type="entry name" value="PROTEIN_KINASE_ATP"/>
    <property type="match status" value="1"/>
</dbReference>
<keyword evidence="7" id="KW-0418">Kinase</keyword>
<dbReference type="EMBL" id="AP021861">
    <property type="protein sequence ID" value="BBO32050.1"/>
    <property type="molecule type" value="Genomic_DNA"/>
</dbReference>
<keyword evidence="1 4" id="KW-0547">Nucleotide-binding</keyword>
<evidence type="ECO:0000313" key="7">
    <source>
        <dbReference type="EMBL" id="BBO32050.1"/>
    </source>
</evidence>
<dbReference type="PROSITE" id="PS00108">
    <property type="entry name" value="PROTEIN_KINASE_ST"/>
    <property type="match status" value="1"/>
</dbReference>
<dbReference type="CDD" id="cd14014">
    <property type="entry name" value="STKc_PknB_like"/>
    <property type="match status" value="1"/>
</dbReference>
<gene>
    <name evidence="7" type="ORF">PLANPX_1662</name>
</gene>
<dbReference type="AlphaFoldDB" id="A0A5K7X665"/>
<dbReference type="GO" id="GO:0004674">
    <property type="term" value="F:protein serine/threonine kinase activity"/>
    <property type="evidence" value="ECO:0007669"/>
    <property type="project" value="UniProtKB-KW"/>
</dbReference>
<dbReference type="GO" id="GO:0005737">
    <property type="term" value="C:cytoplasm"/>
    <property type="evidence" value="ECO:0007669"/>
    <property type="project" value="TreeGrafter"/>
</dbReference>
<dbReference type="InterPro" id="IPR001789">
    <property type="entry name" value="Sig_transdc_resp-reg_receiver"/>
</dbReference>
<reference evidence="8" key="1">
    <citation type="submission" date="2019-10" db="EMBL/GenBank/DDBJ databases">
        <title>Lacipirellula parvula gen. nov., sp. nov., representing a lineage of planctomycetes widespread in freshwater anoxic habitats, and description of the family Lacipirellulaceae.</title>
        <authorList>
            <person name="Dedysh S.N."/>
            <person name="Kulichevskaya I.S."/>
            <person name="Beletsky A.V."/>
            <person name="Rakitin A.L."/>
            <person name="Mardanov A.V."/>
            <person name="Ivanova A.A."/>
            <person name="Saltykova V.X."/>
            <person name="Rijpstra W.I.C."/>
            <person name="Sinninghe Damste J.S."/>
            <person name="Ravin N.V."/>
        </authorList>
    </citation>
    <scope>NUCLEOTIDE SEQUENCE [LARGE SCALE GENOMIC DNA]</scope>
    <source>
        <strain evidence="8">PX69</strain>
    </source>
</reference>
<evidence type="ECO:0000259" key="5">
    <source>
        <dbReference type="PROSITE" id="PS50011"/>
    </source>
</evidence>
<dbReference type="InterPro" id="IPR008271">
    <property type="entry name" value="Ser/Thr_kinase_AS"/>
</dbReference>
<dbReference type="InterPro" id="IPR017441">
    <property type="entry name" value="Protein_kinase_ATP_BS"/>
</dbReference>
<feature type="domain" description="Protein kinase" evidence="5">
    <location>
        <begin position="73"/>
        <end position="346"/>
    </location>
</feature>
<dbReference type="Pfam" id="PF00069">
    <property type="entry name" value="Pkinase"/>
    <property type="match status" value="1"/>
</dbReference>
<dbReference type="PROSITE" id="PS50110">
    <property type="entry name" value="RESPONSE_REGULATORY"/>
    <property type="match status" value="1"/>
</dbReference>
<dbReference type="PROSITE" id="PS50011">
    <property type="entry name" value="PROTEIN_KINASE_DOM"/>
    <property type="match status" value="1"/>
</dbReference>
<dbReference type="GO" id="GO:0005524">
    <property type="term" value="F:ATP binding"/>
    <property type="evidence" value="ECO:0007669"/>
    <property type="project" value="UniProtKB-UniRule"/>
</dbReference>
<dbReference type="Gene3D" id="1.10.510.10">
    <property type="entry name" value="Transferase(Phosphotransferase) domain 1"/>
    <property type="match status" value="1"/>
</dbReference>
<evidence type="ECO:0000256" key="2">
    <source>
        <dbReference type="ARBA" id="ARBA00022840"/>
    </source>
</evidence>
<keyword evidence="2 4" id="KW-0067">ATP-binding</keyword>
<name>A0A5K7X665_9BACT</name>
<proteinExistence type="predicted"/>
<dbReference type="GO" id="GO:0000160">
    <property type="term" value="P:phosphorelay signal transduction system"/>
    <property type="evidence" value="ECO:0007669"/>
    <property type="project" value="InterPro"/>
</dbReference>
<dbReference type="SMART" id="SM00220">
    <property type="entry name" value="S_TKc"/>
    <property type="match status" value="1"/>
</dbReference>
<dbReference type="Proteomes" id="UP000326837">
    <property type="component" value="Chromosome"/>
</dbReference>
<protein>
    <submittedName>
        <fullName evidence="7">Serine/threonine protein kinase</fullName>
    </submittedName>
</protein>
<dbReference type="InterPro" id="IPR000719">
    <property type="entry name" value="Prot_kinase_dom"/>
</dbReference>
<comment type="caution">
    <text evidence="3">Lacks conserved residue(s) required for the propagation of feature annotation.</text>
</comment>
<dbReference type="Gene3D" id="3.40.50.2300">
    <property type="match status" value="1"/>
</dbReference>
<keyword evidence="7" id="KW-0808">Transferase</keyword>
<dbReference type="PANTHER" id="PTHR24348:SF68">
    <property type="entry name" value="SERINE_THREONINE-PROTEIN KINASE ATG1C"/>
    <property type="match status" value="1"/>
</dbReference>
<dbReference type="SUPFAM" id="SSF56112">
    <property type="entry name" value="Protein kinase-like (PK-like)"/>
    <property type="match status" value="1"/>
</dbReference>
<evidence type="ECO:0000256" key="3">
    <source>
        <dbReference type="PROSITE-ProRule" id="PRU00169"/>
    </source>
</evidence>
<dbReference type="KEGG" id="lpav:PLANPX_1662"/>
<dbReference type="PANTHER" id="PTHR24348">
    <property type="entry name" value="SERINE/THREONINE-PROTEIN KINASE UNC-51-RELATED"/>
    <property type="match status" value="1"/>
</dbReference>
<feature type="binding site" evidence="4">
    <location>
        <position position="102"/>
    </location>
    <ligand>
        <name>ATP</name>
        <dbReference type="ChEBI" id="CHEBI:30616"/>
    </ligand>
</feature>
<evidence type="ECO:0000256" key="1">
    <source>
        <dbReference type="ARBA" id="ARBA00022741"/>
    </source>
</evidence>
<dbReference type="InterPro" id="IPR045269">
    <property type="entry name" value="Atg1-like"/>
</dbReference>
<sequence>MTTTLTAEKLAQRAVDCNVLSEQELNGVWAEFGTRAVEYEPFKQTLVRRGLLTNYQLDRLIEGHRNGFFYGDYKILYGVGAGTFARVFRATHIHTGELFAVKVLRARYSRAGADDKRDLFRREGELGAQLKHPNIVGIHEIVSSGALNYIVMDFVEGQNLRDFYKVRGKFEPLHATRIAADMMAGLNYGFLKGITHRDLKMSNVIVSSDGEAKILDFGLAGIEGADADEANPRTIDYAGLERATNVRKDDTRSDIFFSGCIYYQMLCGKPALAETRERSQRLSKSRFMEIKPILDVAPEIPLALARIVTKSLELDPSRRYQTPGEMLADLKVAAKKVAEAKDNPALLEEQVKLEGQDDAGEPRKLMIVEADHKMQDLFRELFKKQGYRVLVTTDPERLFQRIYDDVKAFDVIMLSSGQLGRDALDAFNKLGGDMRTKLIPTVLLLGDGHAVLEPEAQATSSRIVVKMPLKGRELRAAILKALAGKQTS</sequence>
<dbReference type="SUPFAM" id="SSF52172">
    <property type="entry name" value="CheY-like"/>
    <property type="match status" value="1"/>
</dbReference>
<dbReference type="RefSeq" id="WP_152098088.1">
    <property type="nucleotide sequence ID" value="NZ_AP021861.1"/>
</dbReference>
<dbReference type="InterPro" id="IPR011009">
    <property type="entry name" value="Kinase-like_dom_sf"/>
</dbReference>
<evidence type="ECO:0000313" key="8">
    <source>
        <dbReference type="Proteomes" id="UP000326837"/>
    </source>
</evidence>
<keyword evidence="8" id="KW-1185">Reference proteome</keyword>
<evidence type="ECO:0000256" key="4">
    <source>
        <dbReference type="PROSITE-ProRule" id="PRU10141"/>
    </source>
</evidence>